<dbReference type="AlphaFoldDB" id="A0A4U1BJK0"/>
<evidence type="ECO:0000313" key="2">
    <source>
        <dbReference type="EMBL" id="TKB51355.1"/>
    </source>
</evidence>
<gene>
    <name evidence="2" type="ORF">FCL40_02010</name>
</gene>
<evidence type="ECO:0000313" key="3">
    <source>
        <dbReference type="Proteomes" id="UP000305674"/>
    </source>
</evidence>
<dbReference type="OrthoDB" id="195620at2"/>
<organism evidence="2 3">
    <name type="scientific">Ferrimonas sediminicola</name>
    <dbReference type="NCBI Taxonomy" id="2569538"/>
    <lineage>
        <taxon>Bacteria</taxon>
        <taxon>Pseudomonadati</taxon>
        <taxon>Pseudomonadota</taxon>
        <taxon>Gammaproteobacteria</taxon>
        <taxon>Alteromonadales</taxon>
        <taxon>Ferrimonadaceae</taxon>
        <taxon>Ferrimonas</taxon>
    </lineage>
</organism>
<proteinExistence type="predicted"/>
<name>A0A4U1BJK0_9GAMM</name>
<dbReference type="Pfam" id="PF11454">
    <property type="entry name" value="DUF3016"/>
    <property type="match status" value="1"/>
</dbReference>
<feature type="signal peptide" evidence="1">
    <location>
        <begin position="1"/>
        <end position="18"/>
    </location>
</feature>
<accession>A0A4U1BJK0</accession>
<dbReference type="EMBL" id="SWCI01000001">
    <property type="protein sequence ID" value="TKB51355.1"/>
    <property type="molecule type" value="Genomic_DNA"/>
</dbReference>
<feature type="chain" id="PRO_5020204244" evidence="1">
    <location>
        <begin position="19"/>
        <end position="179"/>
    </location>
</feature>
<evidence type="ECO:0000256" key="1">
    <source>
        <dbReference type="SAM" id="SignalP"/>
    </source>
</evidence>
<keyword evidence="1" id="KW-0732">Signal</keyword>
<protein>
    <submittedName>
        <fullName evidence="2">DUF3016 domain-containing protein</fullName>
    </submittedName>
</protein>
<reference evidence="2 3" key="1">
    <citation type="submission" date="2019-04" db="EMBL/GenBank/DDBJ databases">
        <authorList>
            <person name="Hwang J.C."/>
        </authorList>
    </citation>
    <scope>NUCLEOTIDE SEQUENCE [LARGE SCALE GENOMIC DNA]</scope>
    <source>
        <strain evidence="2 3">IMCC35001</strain>
    </source>
</reference>
<keyword evidence="3" id="KW-1185">Reference proteome</keyword>
<dbReference type="Proteomes" id="UP000305674">
    <property type="component" value="Unassembled WGS sequence"/>
</dbReference>
<sequence>MRAIAWLMLLVISPWASAQSDAQQWPTQDGPVTVVWENPDDYRDVKAASGRQDRYENHVFATLGKQFQKSLGPLLNDDEKLVITVSNLDLAGDVRPSFGATTNDIRIVKSVYPPRISFRWSLLDGSGNEVEGDRVELKDLGFERGPATARFNNEPLKYELAMIERWVRDEVPPVLAARR</sequence>
<dbReference type="InterPro" id="IPR021557">
    <property type="entry name" value="DUF3016"/>
</dbReference>
<comment type="caution">
    <text evidence="2">The sequence shown here is derived from an EMBL/GenBank/DDBJ whole genome shotgun (WGS) entry which is preliminary data.</text>
</comment>